<feature type="region of interest" description="Disordered" evidence="1">
    <location>
        <begin position="180"/>
        <end position="200"/>
    </location>
</feature>
<proteinExistence type="predicted"/>
<dbReference type="Proteomes" id="UP001162131">
    <property type="component" value="Unassembled WGS sequence"/>
</dbReference>
<gene>
    <name evidence="2" type="ORF">BSTOLATCC_MIC39577</name>
</gene>
<organism evidence="2 3">
    <name type="scientific">Blepharisma stoltei</name>
    <dbReference type="NCBI Taxonomy" id="1481888"/>
    <lineage>
        <taxon>Eukaryota</taxon>
        <taxon>Sar</taxon>
        <taxon>Alveolata</taxon>
        <taxon>Ciliophora</taxon>
        <taxon>Postciliodesmatophora</taxon>
        <taxon>Heterotrichea</taxon>
        <taxon>Heterotrichida</taxon>
        <taxon>Blepharismidae</taxon>
        <taxon>Blepharisma</taxon>
    </lineage>
</organism>
<feature type="region of interest" description="Disordered" evidence="1">
    <location>
        <begin position="1"/>
        <end position="27"/>
    </location>
</feature>
<protein>
    <submittedName>
        <fullName evidence="2">Uncharacterized protein</fullName>
    </submittedName>
</protein>
<accession>A0AAU9JVN2</accession>
<evidence type="ECO:0000313" key="2">
    <source>
        <dbReference type="EMBL" id="CAG9325788.1"/>
    </source>
</evidence>
<keyword evidence="3" id="KW-1185">Reference proteome</keyword>
<evidence type="ECO:0000256" key="1">
    <source>
        <dbReference type="SAM" id="MobiDB-lite"/>
    </source>
</evidence>
<name>A0AAU9JVN2_9CILI</name>
<comment type="caution">
    <text evidence="2">The sequence shown here is derived from an EMBL/GenBank/DDBJ whole genome shotgun (WGS) entry which is preliminary data.</text>
</comment>
<reference evidence="2" key="1">
    <citation type="submission" date="2021-09" db="EMBL/GenBank/DDBJ databases">
        <authorList>
            <consortium name="AG Swart"/>
            <person name="Singh M."/>
            <person name="Singh A."/>
            <person name="Seah K."/>
            <person name="Emmerich C."/>
        </authorList>
    </citation>
    <scope>NUCLEOTIDE SEQUENCE</scope>
    <source>
        <strain evidence="2">ATCC30299</strain>
    </source>
</reference>
<sequence>MGSYSKIRQMQKQLRMKNEDGPVKPSKTTIQAMHSFDSNIKSPLIRKKLISKAKGDDQRTKNSRWGFSLIERPTPKSTEISKVSILKPINDRALEYELAIRSHLRSESYSSSSKRSAVIPLTKAKISNVLPELKNENLNTTWDKHLVKLEKQESQLKKLIKNLDRKKKLIKLSQTPMRSYSPEMVSKDDKIRNVSNSPKKGIGVAKADPIAKRKRIYLK</sequence>
<feature type="compositionally biased region" description="Polar residues" evidence="1">
    <location>
        <begin position="1"/>
        <end position="12"/>
    </location>
</feature>
<dbReference type="AlphaFoldDB" id="A0AAU9JVN2"/>
<dbReference type="EMBL" id="CAJZBQ010000039">
    <property type="protein sequence ID" value="CAG9325788.1"/>
    <property type="molecule type" value="Genomic_DNA"/>
</dbReference>
<evidence type="ECO:0000313" key="3">
    <source>
        <dbReference type="Proteomes" id="UP001162131"/>
    </source>
</evidence>